<keyword evidence="1" id="KW-0812">Transmembrane</keyword>
<keyword evidence="1" id="KW-0472">Membrane</keyword>
<dbReference type="Gramene" id="ONIVA06G22370.1">
    <property type="protein sequence ID" value="ONIVA06G22370.1"/>
    <property type="gene ID" value="ONIVA06G22370"/>
</dbReference>
<evidence type="ECO:0000313" key="2">
    <source>
        <dbReference type="EnsemblPlants" id="ONIVA06G22370.1"/>
    </source>
</evidence>
<keyword evidence="3" id="KW-1185">Reference proteome</keyword>
<sequence length="83" mass="9754">MKYYKYSDRGHQFIKGLAIFFSNSVPWTFCNLCHVCGLLPFSIIFPLSKKKQVLKKIFPNSTNLDKLLSRFIVLDPDYSIYRV</sequence>
<reference evidence="2" key="1">
    <citation type="submission" date="2015-04" db="UniProtKB">
        <authorList>
            <consortium name="EnsemblPlants"/>
        </authorList>
    </citation>
    <scope>IDENTIFICATION</scope>
    <source>
        <strain evidence="2">SL10</strain>
    </source>
</reference>
<organism evidence="2">
    <name type="scientific">Oryza nivara</name>
    <name type="common">Indian wild rice</name>
    <name type="synonym">Oryza sativa f. spontanea</name>
    <dbReference type="NCBI Taxonomy" id="4536"/>
    <lineage>
        <taxon>Eukaryota</taxon>
        <taxon>Viridiplantae</taxon>
        <taxon>Streptophyta</taxon>
        <taxon>Embryophyta</taxon>
        <taxon>Tracheophyta</taxon>
        <taxon>Spermatophyta</taxon>
        <taxon>Magnoliopsida</taxon>
        <taxon>Liliopsida</taxon>
        <taxon>Poales</taxon>
        <taxon>Poaceae</taxon>
        <taxon>BOP clade</taxon>
        <taxon>Oryzoideae</taxon>
        <taxon>Oryzeae</taxon>
        <taxon>Oryzinae</taxon>
        <taxon>Oryza</taxon>
    </lineage>
</organism>
<dbReference type="Proteomes" id="UP000006591">
    <property type="component" value="Chromosome 6"/>
</dbReference>
<accession>A0A0E0HSL3</accession>
<name>A0A0E0HSL3_ORYNI</name>
<evidence type="ECO:0000313" key="3">
    <source>
        <dbReference type="Proteomes" id="UP000006591"/>
    </source>
</evidence>
<evidence type="ECO:0000256" key="1">
    <source>
        <dbReference type="SAM" id="Phobius"/>
    </source>
</evidence>
<dbReference type="EnsemblPlants" id="ONIVA06G22370.1">
    <property type="protein sequence ID" value="ONIVA06G22370.1"/>
    <property type="gene ID" value="ONIVA06G22370"/>
</dbReference>
<proteinExistence type="predicted"/>
<protein>
    <submittedName>
        <fullName evidence="2">Uncharacterized protein</fullName>
    </submittedName>
</protein>
<dbReference type="AlphaFoldDB" id="A0A0E0HSL3"/>
<feature type="transmembrane region" description="Helical" evidence="1">
    <location>
        <begin position="25"/>
        <end position="47"/>
    </location>
</feature>
<dbReference type="HOGENOM" id="CLU_2546514_0_0_1"/>
<keyword evidence="1" id="KW-1133">Transmembrane helix</keyword>
<reference evidence="2" key="2">
    <citation type="submission" date="2018-04" db="EMBL/GenBank/DDBJ databases">
        <title>OnivRS2 (Oryza nivara Reference Sequence Version 2).</title>
        <authorList>
            <person name="Zhang J."/>
            <person name="Kudrna D."/>
            <person name="Lee S."/>
            <person name="Talag J."/>
            <person name="Rajasekar S."/>
            <person name="Welchert J."/>
            <person name="Hsing Y.-I."/>
            <person name="Wing R.A."/>
        </authorList>
    </citation>
    <scope>NUCLEOTIDE SEQUENCE [LARGE SCALE GENOMIC DNA]</scope>
    <source>
        <strain evidence="2">SL10</strain>
    </source>
</reference>